<accession>A0A8S1X284</accession>
<feature type="transmembrane region" description="Helical" evidence="1">
    <location>
        <begin position="57"/>
        <end position="75"/>
    </location>
</feature>
<keyword evidence="1" id="KW-0472">Membrane</keyword>
<gene>
    <name evidence="2" type="ORF">POCTA_138.1.T1070129</name>
</gene>
<comment type="caution">
    <text evidence="2">The sequence shown here is derived from an EMBL/GenBank/DDBJ whole genome shotgun (WGS) entry which is preliminary data.</text>
</comment>
<name>A0A8S1X284_PAROT</name>
<dbReference type="EMBL" id="CAJJDP010000107">
    <property type="protein sequence ID" value="CAD8194745.1"/>
    <property type="molecule type" value="Genomic_DNA"/>
</dbReference>
<evidence type="ECO:0000313" key="2">
    <source>
        <dbReference type="EMBL" id="CAD8194745.1"/>
    </source>
</evidence>
<evidence type="ECO:0000313" key="3">
    <source>
        <dbReference type="Proteomes" id="UP000683925"/>
    </source>
</evidence>
<keyword evidence="3" id="KW-1185">Reference proteome</keyword>
<dbReference type="Proteomes" id="UP000683925">
    <property type="component" value="Unassembled WGS sequence"/>
</dbReference>
<evidence type="ECO:0000256" key="1">
    <source>
        <dbReference type="SAM" id="Phobius"/>
    </source>
</evidence>
<reference evidence="2" key="1">
    <citation type="submission" date="2021-01" db="EMBL/GenBank/DDBJ databases">
        <authorList>
            <consortium name="Genoscope - CEA"/>
            <person name="William W."/>
        </authorList>
    </citation>
    <scope>NUCLEOTIDE SEQUENCE</scope>
</reference>
<protein>
    <submittedName>
        <fullName evidence="2">Uncharacterized protein</fullName>
    </submittedName>
</protein>
<organism evidence="2 3">
    <name type="scientific">Paramecium octaurelia</name>
    <dbReference type="NCBI Taxonomy" id="43137"/>
    <lineage>
        <taxon>Eukaryota</taxon>
        <taxon>Sar</taxon>
        <taxon>Alveolata</taxon>
        <taxon>Ciliophora</taxon>
        <taxon>Intramacronucleata</taxon>
        <taxon>Oligohymenophorea</taxon>
        <taxon>Peniculida</taxon>
        <taxon>Parameciidae</taxon>
        <taxon>Paramecium</taxon>
    </lineage>
</organism>
<proteinExistence type="predicted"/>
<dbReference type="AlphaFoldDB" id="A0A8S1X284"/>
<keyword evidence="1" id="KW-1133">Transmembrane helix</keyword>
<sequence>MQESPLQYLMADQYYLDHSEEYSSILIQENQYLANLNQNDVPIFQSKLIKNPTASLIGNYCLTSNIIFILLLIHLSQQSTQQIHFQLPSEF</sequence>
<keyword evidence="1" id="KW-0812">Transmembrane</keyword>